<dbReference type="Proteomes" id="UP000007838">
    <property type="component" value="Chromosome"/>
</dbReference>
<name>G8LP43_9ENTR</name>
<proteinExistence type="predicted"/>
<gene>
    <name evidence="1" type="ORF">EcWSU1_00863</name>
</gene>
<dbReference type="EMBL" id="CP002886">
    <property type="protein sequence ID" value="AEW72303.1"/>
    <property type="molecule type" value="Genomic_DNA"/>
</dbReference>
<sequence length="36" mass="4531">MDAYEYIYLFQTYVERIMLFLFLRCDLYKSTNTTKH</sequence>
<evidence type="ECO:0000313" key="2">
    <source>
        <dbReference type="Proteomes" id="UP000007838"/>
    </source>
</evidence>
<dbReference type="HOGENOM" id="CLU_3355956_0_0_6"/>
<dbReference type="AlphaFoldDB" id="G8LP43"/>
<reference evidence="1 2" key="1">
    <citation type="journal article" date="2011" name="Stand. Genomic Sci.">
        <title>Complete genome of the onion pathogen Enterobacter cloacae EcWSU1.</title>
        <authorList>
            <person name="Humann J.L."/>
            <person name="Wildung M."/>
            <person name="Cheng C.H."/>
            <person name="Lee T."/>
            <person name="Stewart J.E."/>
            <person name="Drew J.C."/>
            <person name="Triplett E.W."/>
            <person name="Main D."/>
            <person name="Schroeder B.K."/>
        </authorList>
    </citation>
    <scope>NUCLEOTIDE SEQUENCE [LARGE SCALE GENOMIC DNA]</scope>
    <source>
        <strain evidence="1 2">EcWSU1</strain>
    </source>
</reference>
<organism evidence="1 2">
    <name type="scientific">Enterobacter ludwigii</name>
    <dbReference type="NCBI Taxonomy" id="299767"/>
    <lineage>
        <taxon>Bacteria</taxon>
        <taxon>Pseudomonadati</taxon>
        <taxon>Pseudomonadota</taxon>
        <taxon>Gammaproteobacteria</taxon>
        <taxon>Enterobacterales</taxon>
        <taxon>Enterobacteriaceae</taxon>
        <taxon>Enterobacter</taxon>
        <taxon>Enterobacter cloacae complex</taxon>
    </lineage>
</organism>
<dbReference type="KEGG" id="eec:EcWSU1_00863"/>
<protein>
    <submittedName>
        <fullName evidence="1">Uncharacterized protein</fullName>
    </submittedName>
</protein>
<evidence type="ECO:0000313" key="1">
    <source>
        <dbReference type="EMBL" id="AEW72303.1"/>
    </source>
</evidence>
<accession>G8LP43</accession>